<dbReference type="SUPFAM" id="SSF69179">
    <property type="entry name" value="Integrin domains"/>
    <property type="match status" value="3"/>
</dbReference>
<feature type="domain" description="Integrin alpha third immunoglobulin-like" evidence="8">
    <location>
        <begin position="275"/>
        <end position="485"/>
    </location>
</feature>
<dbReference type="GO" id="GO:0005178">
    <property type="term" value="F:integrin binding"/>
    <property type="evidence" value="ECO:0007669"/>
    <property type="project" value="TreeGrafter"/>
</dbReference>
<evidence type="ECO:0000313" key="9">
    <source>
        <dbReference type="EMBL" id="AFO98211.1"/>
    </source>
</evidence>
<dbReference type="Pfam" id="PF20805">
    <property type="entry name" value="Integrin_A_Ig_2"/>
    <property type="match status" value="1"/>
</dbReference>
<proteinExistence type="evidence at transcript level"/>
<organism evidence="9">
    <name type="scientific">Callorhinchus milii</name>
    <name type="common">Ghost shark</name>
    <dbReference type="NCBI Taxonomy" id="7868"/>
    <lineage>
        <taxon>Eukaryota</taxon>
        <taxon>Metazoa</taxon>
        <taxon>Chordata</taxon>
        <taxon>Craniata</taxon>
        <taxon>Vertebrata</taxon>
        <taxon>Chondrichthyes</taxon>
        <taxon>Holocephali</taxon>
        <taxon>Chimaeriformes</taxon>
        <taxon>Callorhinchidae</taxon>
        <taxon>Callorhinchus</taxon>
    </lineage>
</organism>
<sequence length="535" mass="59647">QLGVSVSCFIVQACITIEGHGIPQNMNLTAEIQLDINKQRSQQRTLFLHSSQTKQVFLFQPRNQRTPTCISFTAYLKNETELKDKLSLIVVTLNCSLQEMPMLSSDILTPVLSPDKYVLITKKARILLNCGPDNICIPALSLAANINKRRLFIGDTNPLTLIFTASNDGEGAFEAELHLPIPANADFIDVVRNNKSLSKLRCNLEMENEVRTVVCDLGNPMRNGTKISAGLQFTMHSLDQVENVTFITQIKSKNSEGSRSNAVHLNLMVASAAQVILRGVSLPEEVVLQFTDESLENPEMQNNTLPVMEHVYELHNNGPGSISAAVLEVAWPVEFQGKSLLLQSKILPQSGVNCTVDSNYAHLFMGWEEAPSTKSPSTANIVRIRDNHKRDVSESEFPLEEETSFSMNCTRVRCTTIRCHIGLVEKGKGAVVNIQSRLQMEIFIKKTYKQFTFLSNANFMVKKMPYKVLPESPSTGTAMVNTVIVRRPPETSSPTPDWVIYVSVLGGLVLVALMTILMWKCGFFERKRPPTEDDE</sequence>
<evidence type="ECO:0000256" key="2">
    <source>
        <dbReference type="ARBA" id="ARBA00023037"/>
    </source>
</evidence>
<dbReference type="InterPro" id="IPR000413">
    <property type="entry name" value="Integrin_alpha"/>
</dbReference>
<keyword evidence="3 5" id="KW-0472">Membrane</keyword>
<dbReference type="AlphaFoldDB" id="V9KJW4"/>
<dbReference type="Pfam" id="PF08441">
    <property type="entry name" value="Integrin_A_Ig_1"/>
    <property type="match status" value="1"/>
</dbReference>
<dbReference type="EMBL" id="JW865694">
    <property type="protein sequence ID" value="AFO98211.1"/>
    <property type="molecule type" value="mRNA"/>
</dbReference>
<evidence type="ECO:0000256" key="5">
    <source>
        <dbReference type="SAM" id="Phobius"/>
    </source>
</evidence>
<comment type="subcellular location">
    <subcellularLocation>
        <location evidence="1">Membrane</location>
        <topology evidence="1">Single-pass type I membrane protein</topology>
    </subcellularLocation>
</comment>
<protein>
    <submittedName>
        <fullName evidence="9">Integrin alpha-8</fullName>
    </submittedName>
</protein>
<dbReference type="PANTHER" id="PTHR23220">
    <property type="entry name" value="INTEGRIN ALPHA"/>
    <property type="match status" value="1"/>
</dbReference>
<dbReference type="GO" id="GO:0009897">
    <property type="term" value="C:external side of plasma membrane"/>
    <property type="evidence" value="ECO:0007669"/>
    <property type="project" value="TreeGrafter"/>
</dbReference>
<evidence type="ECO:0000256" key="4">
    <source>
        <dbReference type="ARBA" id="ARBA00023180"/>
    </source>
</evidence>
<dbReference type="InterPro" id="IPR013649">
    <property type="entry name" value="Integrin_alpha_Ig-like_1"/>
</dbReference>
<evidence type="ECO:0000256" key="1">
    <source>
        <dbReference type="ARBA" id="ARBA00004479"/>
    </source>
</evidence>
<reference evidence="9" key="1">
    <citation type="journal article" date="2014" name="Nature">
        <title>Elephant shark genome provides unique insights into gnathostome evolution.</title>
        <authorList>
            <consortium name="International Elephant Shark Genome Sequencing Consortium"/>
            <person name="Venkatesh B."/>
            <person name="Lee A.P."/>
            <person name="Ravi V."/>
            <person name="Maurya A.K."/>
            <person name="Lian M.M."/>
            <person name="Swann J.B."/>
            <person name="Ohta Y."/>
            <person name="Flajnik M.F."/>
            <person name="Sutoh Y."/>
            <person name="Kasahara M."/>
            <person name="Hoon S."/>
            <person name="Gangu V."/>
            <person name="Roy S.W."/>
            <person name="Irimia M."/>
            <person name="Korzh V."/>
            <person name="Kondrychyn I."/>
            <person name="Lim Z.W."/>
            <person name="Tay B.H."/>
            <person name="Tohari S."/>
            <person name="Kong K.W."/>
            <person name="Ho S."/>
            <person name="Lorente-Galdos B."/>
            <person name="Quilez J."/>
            <person name="Marques-Bonet T."/>
            <person name="Raney B.J."/>
            <person name="Ingham P.W."/>
            <person name="Tay A."/>
            <person name="Hillier L.W."/>
            <person name="Minx P."/>
            <person name="Boehm T."/>
            <person name="Wilson R.K."/>
            <person name="Brenner S."/>
            <person name="Warren W.C."/>
        </authorList>
    </citation>
    <scope>NUCLEOTIDE SEQUENCE</scope>
    <source>
        <tissue evidence="9">Heart</tissue>
    </source>
</reference>
<feature type="domain" description="Integrin alpha first immunoglubulin-like" evidence="6">
    <location>
        <begin position="4"/>
        <end position="128"/>
    </location>
</feature>
<dbReference type="Gene3D" id="2.60.40.1460">
    <property type="entry name" value="Integrin domains. Chain A, domain 2"/>
    <property type="match status" value="1"/>
</dbReference>
<dbReference type="GO" id="GO:0098609">
    <property type="term" value="P:cell-cell adhesion"/>
    <property type="evidence" value="ECO:0007669"/>
    <property type="project" value="TreeGrafter"/>
</dbReference>
<dbReference type="GO" id="GO:0033627">
    <property type="term" value="P:cell adhesion mediated by integrin"/>
    <property type="evidence" value="ECO:0007669"/>
    <property type="project" value="TreeGrafter"/>
</dbReference>
<dbReference type="InterPro" id="IPR048286">
    <property type="entry name" value="Integrin_alpha_Ig-like_3"/>
</dbReference>
<dbReference type="PROSITE" id="PS00242">
    <property type="entry name" value="INTEGRIN_ALPHA"/>
    <property type="match status" value="1"/>
</dbReference>
<evidence type="ECO:0000256" key="3">
    <source>
        <dbReference type="ARBA" id="ARBA00023136"/>
    </source>
</evidence>
<dbReference type="InterPro" id="IPR018184">
    <property type="entry name" value="Integrin_alpha_C_CS"/>
</dbReference>
<dbReference type="Gene3D" id="1.20.5.930">
    <property type="entry name" value="Bicelle-embedded integrin alpha(iib) transmembrane segment"/>
    <property type="match status" value="1"/>
</dbReference>
<dbReference type="GO" id="GO:0008305">
    <property type="term" value="C:integrin complex"/>
    <property type="evidence" value="ECO:0007669"/>
    <property type="project" value="InterPro"/>
</dbReference>
<dbReference type="Gene3D" id="2.60.40.1510">
    <property type="entry name" value="ntegrin, alpha v. Chain A, domain 3"/>
    <property type="match status" value="1"/>
</dbReference>
<feature type="transmembrane region" description="Helical" evidence="5">
    <location>
        <begin position="498"/>
        <end position="519"/>
    </location>
</feature>
<dbReference type="GO" id="GO:0007229">
    <property type="term" value="P:integrin-mediated signaling pathway"/>
    <property type="evidence" value="ECO:0007669"/>
    <property type="project" value="UniProtKB-KW"/>
</dbReference>
<feature type="non-terminal residue" evidence="9">
    <location>
        <position position="1"/>
    </location>
</feature>
<dbReference type="PANTHER" id="PTHR23220:SF133">
    <property type="entry name" value="INTEGRIN ALPHA-PS2"/>
    <property type="match status" value="1"/>
</dbReference>
<dbReference type="Gene3D" id="2.60.40.1530">
    <property type="entry name" value="ntegrin, alpha v. Chain A, domain 4"/>
    <property type="match status" value="1"/>
</dbReference>
<dbReference type="PRINTS" id="PR01185">
    <property type="entry name" value="INTEGRINA"/>
</dbReference>
<evidence type="ECO:0000259" key="7">
    <source>
        <dbReference type="Pfam" id="PF20805"/>
    </source>
</evidence>
<evidence type="ECO:0000259" key="6">
    <source>
        <dbReference type="Pfam" id="PF08441"/>
    </source>
</evidence>
<dbReference type="FunFam" id="2.60.40.1510:FF:000001">
    <property type="entry name" value="Integrin alpha V"/>
    <property type="match status" value="1"/>
</dbReference>
<dbReference type="InterPro" id="IPR032695">
    <property type="entry name" value="Integrin_dom_sf"/>
</dbReference>
<keyword evidence="4" id="KW-0325">Glycoprotein</keyword>
<accession>V9KJW4</accession>
<dbReference type="Pfam" id="PF20806">
    <property type="entry name" value="Integrin_A_Ig_3"/>
    <property type="match status" value="1"/>
</dbReference>
<feature type="domain" description="Integrin alpha second immunoglobulin-like" evidence="7">
    <location>
        <begin position="130"/>
        <end position="269"/>
    </location>
</feature>
<keyword evidence="2 9" id="KW-0401">Integrin</keyword>
<name>V9KJW4_CALMI</name>
<dbReference type="InterPro" id="IPR048285">
    <property type="entry name" value="Integrin_alpha_Ig-like_2"/>
</dbReference>
<dbReference type="GO" id="GO:0007160">
    <property type="term" value="P:cell-matrix adhesion"/>
    <property type="evidence" value="ECO:0007669"/>
    <property type="project" value="TreeGrafter"/>
</dbReference>
<evidence type="ECO:0000259" key="8">
    <source>
        <dbReference type="Pfam" id="PF20806"/>
    </source>
</evidence>
<keyword evidence="5" id="KW-1133">Transmembrane helix</keyword>
<keyword evidence="5" id="KW-0812">Transmembrane</keyword>